<dbReference type="EMBL" id="CP045529">
    <property type="protein sequence ID" value="QFU99250.1"/>
    <property type="molecule type" value="Genomic_DNA"/>
</dbReference>
<name>A0A5P9QDW9_9MICO</name>
<evidence type="ECO:0000313" key="2">
    <source>
        <dbReference type="Proteomes" id="UP000326702"/>
    </source>
</evidence>
<gene>
    <name evidence="1" type="ORF">KDY119_02777</name>
</gene>
<protein>
    <submittedName>
        <fullName evidence="1">Uncharacterized protein</fullName>
    </submittedName>
</protein>
<dbReference type="KEGG" id="lxl:KDY119_02777"/>
<keyword evidence="2" id="KW-1185">Reference proteome</keyword>
<reference evidence="1 2" key="1">
    <citation type="submission" date="2019-10" db="EMBL/GenBank/DDBJ databases">
        <title>Genome sequence of Luteimicrobium xylanilyticum HY-24.</title>
        <authorList>
            <person name="Kim D.Y."/>
            <person name="Park H.-Y."/>
        </authorList>
    </citation>
    <scope>NUCLEOTIDE SEQUENCE [LARGE SCALE GENOMIC DNA]</scope>
    <source>
        <strain evidence="1 2">HY-24</strain>
    </source>
</reference>
<sequence length="310" mass="33921">MHHLRVLHDLKLAAAALDDAGVGWCVLKGPALAQTVWPAPDMRQFQDLDILADPRRAQDALEILLQAGFTLVDRNWVALERSARAELALRGPTGTAVDLHWNVVVASGARRQFSIDAVEMLDRTVPRGVGNGVQARVLDPVDTVHHLLVHAGLDGAHKLMWLADILYATRQDGFSWVALDARTRASRTHLLATAVLRRVQGVLGLEIPAPWGSDGPGGDAWVRLVTSRDARIPFPGLPGDPHLGGSLYSGTAPTWYESALGGVRDRARSRRYGRRGDAEEFEVSVLDEDVPDPDARRRYFERVLADASTP</sequence>
<dbReference type="Gene3D" id="3.30.460.40">
    <property type="match status" value="1"/>
</dbReference>
<evidence type="ECO:0000313" key="1">
    <source>
        <dbReference type="EMBL" id="QFU99250.1"/>
    </source>
</evidence>
<proteinExistence type="predicted"/>
<dbReference type="InterPro" id="IPR039498">
    <property type="entry name" value="NTP_transf_5"/>
</dbReference>
<organism evidence="1 2">
    <name type="scientific">Luteimicrobium xylanilyticum</name>
    <dbReference type="NCBI Taxonomy" id="1133546"/>
    <lineage>
        <taxon>Bacteria</taxon>
        <taxon>Bacillati</taxon>
        <taxon>Actinomycetota</taxon>
        <taxon>Actinomycetes</taxon>
        <taxon>Micrococcales</taxon>
        <taxon>Luteimicrobium</taxon>
    </lineage>
</organism>
<accession>A0A5P9QDW9</accession>
<dbReference type="AlphaFoldDB" id="A0A5P9QDW9"/>
<dbReference type="Pfam" id="PF14907">
    <property type="entry name" value="NTP_transf_5"/>
    <property type="match status" value="1"/>
</dbReference>
<dbReference type="Proteomes" id="UP000326702">
    <property type="component" value="Chromosome"/>
</dbReference>